<organism evidence="1 2">
    <name type="scientific">Acorus gramineus</name>
    <name type="common">Dwarf sweet flag</name>
    <dbReference type="NCBI Taxonomy" id="55184"/>
    <lineage>
        <taxon>Eukaryota</taxon>
        <taxon>Viridiplantae</taxon>
        <taxon>Streptophyta</taxon>
        <taxon>Embryophyta</taxon>
        <taxon>Tracheophyta</taxon>
        <taxon>Spermatophyta</taxon>
        <taxon>Magnoliopsida</taxon>
        <taxon>Liliopsida</taxon>
        <taxon>Acoraceae</taxon>
        <taxon>Acorus</taxon>
    </lineage>
</organism>
<dbReference type="AlphaFoldDB" id="A0AAV9A5Y4"/>
<accession>A0AAV9A5Y4</accession>
<dbReference type="PANTHER" id="PTHR34190:SF9">
    <property type="entry name" value="BZIP DOMAIN-CONTAINING PROTEIN"/>
    <property type="match status" value="1"/>
</dbReference>
<dbReference type="EMBL" id="JAUJYN010000012">
    <property type="protein sequence ID" value="KAK1259590.1"/>
    <property type="molecule type" value="Genomic_DNA"/>
</dbReference>
<comment type="caution">
    <text evidence="1">The sequence shown here is derived from an EMBL/GenBank/DDBJ whole genome shotgun (WGS) entry which is preliminary data.</text>
</comment>
<reference evidence="1" key="2">
    <citation type="submission" date="2023-06" db="EMBL/GenBank/DDBJ databases">
        <authorList>
            <person name="Ma L."/>
            <person name="Liu K.-W."/>
            <person name="Li Z."/>
            <person name="Hsiao Y.-Y."/>
            <person name="Qi Y."/>
            <person name="Fu T."/>
            <person name="Tang G."/>
            <person name="Zhang D."/>
            <person name="Sun W.-H."/>
            <person name="Liu D.-K."/>
            <person name="Li Y."/>
            <person name="Chen G.-Z."/>
            <person name="Liu X.-D."/>
            <person name="Liao X.-Y."/>
            <person name="Jiang Y.-T."/>
            <person name="Yu X."/>
            <person name="Hao Y."/>
            <person name="Huang J."/>
            <person name="Zhao X.-W."/>
            <person name="Ke S."/>
            <person name="Chen Y.-Y."/>
            <person name="Wu W.-L."/>
            <person name="Hsu J.-L."/>
            <person name="Lin Y.-F."/>
            <person name="Huang M.-D."/>
            <person name="Li C.-Y."/>
            <person name="Huang L."/>
            <person name="Wang Z.-W."/>
            <person name="Zhao X."/>
            <person name="Zhong W.-Y."/>
            <person name="Peng D.-H."/>
            <person name="Ahmad S."/>
            <person name="Lan S."/>
            <person name="Zhang J.-S."/>
            <person name="Tsai W.-C."/>
            <person name="Van De Peer Y."/>
            <person name="Liu Z.-J."/>
        </authorList>
    </citation>
    <scope>NUCLEOTIDE SEQUENCE</scope>
    <source>
        <strain evidence="1">SCP</strain>
        <tissue evidence="1">Leaves</tissue>
    </source>
</reference>
<gene>
    <name evidence="1" type="ORF">QJS04_geneDACA001411</name>
</gene>
<evidence type="ECO:0000313" key="1">
    <source>
        <dbReference type="EMBL" id="KAK1259590.1"/>
    </source>
</evidence>
<reference evidence="1" key="1">
    <citation type="journal article" date="2023" name="Nat. Commun.">
        <title>Diploid and tetraploid genomes of Acorus and the evolution of monocots.</title>
        <authorList>
            <person name="Ma L."/>
            <person name="Liu K.W."/>
            <person name="Li Z."/>
            <person name="Hsiao Y.Y."/>
            <person name="Qi Y."/>
            <person name="Fu T."/>
            <person name="Tang G.D."/>
            <person name="Zhang D."/>
            <person name="Sun W.H."/>
            <person name="Liu D.K."/>
            <person name="Li Y."/>
            <person name="Chen G.Z."/>
            <person name="Liu X.D."/>
            <person name="Liao X.Y."/>
            <person name="Jiang Y.T."/>
            <person name="Yu X."/>
            <person name="Hao Y."/>
            <person name="Huang J."/>
            <person name="Zhao X.W."/>
            <person name="Ke S."/>
            <person name="Chen Y.Y."/>
            <person name="Wu W.L."/>
            <person name="Hsu J.L."/>
            <person name="Lin Y.F."/>
            <person name="Huang M.D."/>
            <person name="Li C.Y."/>
            <person name="Huang L."/>
            <person name="Wang Z.W."/>
            <person name="Zhao X."/>
            <person name="Zhong W.Y."/>
            <person name="Peng D.H."/>
            <person name="Ahmad S."/>
            <person name="Lan S."/>
            <person name="Zhang J.S."/>
            <person name="Tsai W.C."/>
            <person name="Van de Peer Y."/>
            <person name="Liu Z.J."/>
        </authorList>
    </citation>
    <scope>NUCLEOTIDE SEQUENCE</scope>
    <source>
        <strain evidence="1">SCP</strain>
    </source>
</reference>
<proteinExistence type="predicted"/>
<sequence>MNQPTFPFHFTSLHSKGGSPDSCNIMGRVKAVAADHDTKTKSNSNPSASPEVVLLHRMDLIDVRLKQLEEKQRVPESYFAADLRREAVNFGQRQCRSFSSALQEVHIKGTLMDRLRLLENRILLVYKYILIK</sequence>
<evidence type="ECO:0000313" key="2">
    <source>
        <dbReference type="Proteomes" id="UP001179952"/>
    </source>
</evidence>
<dbReference type="PANTHER" id="PTHR34190">
    <property type="entry name" value="EXPRESSED PROTEIN"/>
    <property type="match status" value="1"/>
</dbReference>
<keyword evidence="2" id="KW-1185">Reference proteome</keyword>
<dbReference type="Proteomes" id="UP001179952">
    <property type="component" value="Unassembled WGS sequence"/>
</dbReference>
<name>A0AAV9A5Y4_ACOGR</name>
<protein>
    <submittedName>
        <fullName evidence="1">Uncharacterized protein</fullName>
    </submittedName>
</protein>